<dbReference type="EMBL" id="JALNTZ010003757">
    <property type="protein sequence ID" value="KAJ3616033.1"/>
    <property type="molecule type" value="Genomic_DNA"/>
</dbReference>
<dbReference type="Gene3D" id="3.30.930.10">
    <property type="entry name" value="Bira Bifunctional Protein, Domain 2"/>
    <property type="match status" value="1"/>
</dbReference>
<dbReference type="SUPFAM" id="SSF46589">
    <property type="entry name" value="tRNA-binding arm"/>
    <property type="match status" value="1"/>
</dbReference>
<comment type="similarity">
    <text evidence="1">Belongs to the class-II aminoacyl-tRNA synthetase family. Type-1 seryl-tRNA synthetase subfamily.</text>
</comment>
<evidence type="ECO:0000256" key="12">
    <source>
        <dbReference type="PIRSR" id="PIRSR001529-2"/>
    </source>
</evidence>
<organism evidence="14 15">
    <name type="scientific">Zophobas morio</name>
    <dbReference type="NCBI Taxonomy" id="2755281"/>
    <lineage>
        <taxon>Eukaryota</taxon>
        <taxon>Metazoa</taxon>
        <taxon>Ecdysozoa</taxon>
        <taxon>Arthropoda</taxon>
        <taxon>Hexapoda</taxon>
        <taxon>Insecta</taxon>
        <taxon>Pterygota</taxon>
        <taxon>Neoptera</taxon>
        <taxon>Endopterygota</taxon>
        <taxon>Coleoptera</taxon>
        <taxon>Polyphaga</taxon>
        <taxon>Cucujiformia</taxon>
        <taxon>Tenebrionidae</taxon>
        <taxon>Zophobas</taxon>
    </lineage>
</organism>
<keyword evidence="15" id="KW-1185">Reference proteome</keyword>
<dbReference type="GO" id="GO:0005524">
    <property type="term" value="F:ATP binding"/>
    <property type="evidence" value="ECO:0007669"/>
    <property type="project" value="UniProtKB-KW"/>
</dbReference>
<dbReference type="InterPro" id="IPR010978">
    <property type="entry name" value="tRNA-bd_arm"/>
</dbReference>
<dbReference type="PROSITE" id="PS50862">
    <property type="entry name" value="AA_TRNA_LIGASE_II"/>
    <property type="match status" value="1"/>
</dbReference>
<keyword evidence="5 12" id="KW-0067">ATP-binding</keyword>
<sequence>MVLHIDLFRAEKGSDVNIIYESEKKRYSEKKWADEVIEFDREWRKDLTRVSLDQLQKLSVHHCVEFKKLLEKAIATSNELKISLDAKRQEALRKIGNIVHHSVPVHDDESYNEVIRTFGDCTATKKYSHRDLIVMIDGVDLARGSVVAGSRGYYLKGPAVLLEMAILHYGLRFLCDKKYVPLSPPLMMNQEIMQEVAQLSQFAEELYHVSGSGDAYLIATSEQPIAALHRGESFSEKDLKEPLRYVGISNCFRKEAGSHGRDTAGIFRVHQFQKIEQFVITSPKDDHSWTEMENMISNAEEFFQSLEIPYRVVNMVSGELNLAAAKKYDLEGWFPGSRAYRELVSCSNCTDYQSRRLRIKYCSLAPSLRFDKADHVHMLNSTLCASTRTICAILECHQTETGIKVPKVLYPFLPSQYHGEIAFVKPAPIDFENKA</sequence>
<feature type="binding site" evidence="12">
    <location>
        <begin position="342"/>
        <end position="345"/>
    </location>
    <ligand>
        <name>ATP</name>
        <dbReference type="ChEBI" id="CHEBI:30616"/>
    </ligand>
</feature>
<evidence type="ECO:0000313" key="15">
    <source>
        <dbReference type="Proteomes" id="UP001168821"/>
    </source>
</evidence>
<feature type="binding site" evidence="12">
    <location>
        <begin position="269"/>
        <end position="272"/>
    </location>
    <ligand>
        <name>ATP</name>
        <dbReference type="ChEBI" id="CHEBI:30616"/>
    </ligand>
</feature>
<feature type="site" description="Important for serine binding" evidence="11">
    <location>
        <position position="382"/>
    </location>
</feature>
<protein>
    <recommendedName>
        <fullName evidence="2">serine--tRNA ligase</fullName>
        <ecNumber evidence="2">6.1.1.11</ecNumber>
    </recommendedName>
    <alternativeName>
        <fullName evidence="8">Seryl-tRNA synthetase</fullName>
    </alternativeName>
</protein>
<dbReference type="AlphaFoldDB" id="A0AA38HJ16"/>
<dbReference type="GO" id="GO:0006434">
    <property type="term" value="P:seryl-tRNA aminoacylation"/>
    <property type="evidence" value="ECO:0007669"/>
    <property type="project" value="InterPro"/>
</dbReference>
<dbReference type="PIRSF" id="PIRSF001529">
    <property type="entry name" value="Ser-tRNA-synth_IIa"/>
    <property type="match status" value="1"/>
</dbReference>
<dbReference type="InterPro" id="IPR045864">
    <property type="entry name" value="aa-tRNA-synth_II/BPL/LPL"/>
</dbReference>
<dbReference type="PANTHER" id="PTHR11778">
    <property type="entry name" value="SERYL-TRNA SYNTHETASE"/>
    <property type="match status" value="1"/>
</dbReference>
<dbReference type="PRINTS" id="PR00981">
    <property type="entry name" value="TRNASYNTHSER"/>
</dbReference>
<name>A0AA38HJ16_9CUCU</name>
<evidence type="ECO:0000256" key="7">
    <source>
        <dbReference type="ARBA" id="ARBA00023146"/>
    </source>
</evidence>
<evidence type="ECO:0000256" key="4">
    <source>
        <dbReference type="ARBA" id="ARBA00022741"/>
    </source>
</evidence>
<evidence type="ECO:0000256" key="8">
    <source>
        <dbReference type="ARBA" id="ARBA00031113"/>
    </source>
</evidence>
<feature type="binding site" evidence="12">
    <location>
        <begin position="253"/>
        <end position="255"/>
    </location>
    <ligand>
        <name>ATP</name>
        <dbReference type="ChEBI" id="CHEBI:30616"/>
    </ligand>
</feature>
<dbReference type="InterPro" id="IPR033729">
    <property type="entry name" value="SerRS_core"/>
</dbReference>
<dbReference type="NCBIfam" id="TIGR00414">
    <property type="entry name" value="serS"/>
    <property type="match status" value="1"/>
</dbReference>
<dbReference type="InterPro" id="IPR002314">
    <property type="entry name" value="aa-tRNA-synt_IIb"/>
</dbReference>
<proteinExistence type="inferred from homology"/>
<comment type="catalytic activity">
    <reaction evidence="10">
        <text>tRNA(Ser) + L-serine + ATP = L-seryl-tRNA(Ser) + AMP + diphosphate + H(+)</text>
        <dbReference type="Rhea" id="RHEA:12292"/>
        <dbReference type="Rhea" id="RHEA-COMP:9669"/>
        <dbReference type="Rhea" id="RHEA-COMP:9703"/>
        <dbReference type="ChEBI" id="CHEBI:15378"/>
        <dbReference type="ChEBI" id="CHEBI:30616"/>
        <dbReference type="ChEBI" id="CHEBI:33019"/>
        <dbReference type="ChEBI" id="CHEBI:33384"/>
        <dbReference type="ChEBI" id="CHEBI:78442"/>
        <dbReference type="ChEBI" id="CHEBI:78533"/>
        <dbReference type="ChEBI" id="CHEBI:456215"/>
        <dbReference type="EC" id="6.1.1.11"/>
    </reaction>
</comment>
<dbReference type="Gene3D" id="1.10.287.40">
    <property type="entry name" value="Serine-tRNA synthetase, tRNA binding domain"/>
    <property type="match status" value="1"/>
</dbReference>
<dbReference type="InterPro" id="IPR006195">
    <property type="entry name" value="aa-tRNA-synth_II"/>
</dbReference>
<dbReference type="GO" id="GO:0004828">
    <property type="term" value="F:serine-tRNA ligase activity"/>
    <property type="evidence" value="ECO:0007669"/>
    <property type="project" value="UniProtKB-EC"/>
</dbReference>
<comment type="caution">
    <text evidence="14">The sequence shown here is derived from an EMBL/GenBank/DDBJ whole genome shotgun (WGS) entry which is preliminary data.</text>
</comment>
<feature type="binding site" evidence="11">
    <location>
        <position position="253"/>
    </location>
    <ligand>
        <name>L-serine</name>
        <dbReference type="ChEBI" id="CHEBI:33384"/>
    </ligand>
</feature>
<evidence type="ECO:0000259" key="13">
    <source>
        <dbReference type="PROSITE" id="PS50862"/>
    </source>
</evidence>
<reference evidence="14" key="1">
    <citation type="journal article" date="2023" name="G3 (Bethesda)">
        <title>Whole genome assemblies of Zophobas morio and Tenebrio molitor.</title>
        <authorList>
            <person name="Kaur S."/>
            <person name="Stinson S.A."/>
            <person name="diCenzo G.C."/>
        </authorList>
    </citation>
    <scope>NUCLEOTIDE SEQUENCE</scope>
    <source>
        <strain evidence="14">QUZm001</strain>
    </source>
</reference>
<dbReference type="InterPro" id="IPR002317">
    <property type="entry name" value="Ser-tRNA-ligase_type_1"/>
</dbReference>
<evidence type="ECO:0000256" key="1">
    <source>
        <dbReference type="ARBA" id="ARBA00010728"/>
    </source>
</evidence>
<keyword evidence="7" id="KW-0030">Aminoacyl-tRNA synthetase</keyword>
<dbReference type="CDD" id="cd00770">
    <property type="entry name" value="SerRS_core"/>
    <property type="match status" value="1"/>
</dbReference>
<evidence type="ECO:0000256" key="9">
    <source>
        <dbReference type="ARBA" id="ARBA00047929"/>
    </source>
</evidence>
<evidence type="ECO:0000256" key="2">
    <source>
        <dbReference type="ARBA" id="ARBA00012840"/>
    </source>
</evidence>
<dbReference type="Proteomes" id="UP001168821">
    <property type="component" value="Unassembled WGS sequence"/>
</dbReference>
<evidence type="ECO:0000256" key="5">
    <source>
        <dbReference type="ARBA" id="ARBA00022840"/>
    </source>
</evidence>
<keyword evidence="3" id="KW-0436">Ligase</keyword>
<gene>
    <name evidence="14" type="ORF">Zmor_012110</name>
</gene>
<keyword evidence="4" id="KW-0547">Nucleotide-binding</keyword>
<evidence type="ECO:0000256" key="10">
    <source>
        <dbReference type="ARBA" id="ARBA00048823"/>
    </source>
</evidence>
<feature type="binding site" evidence="11">
    <location>
        <position position="276"/>
    </location>
    <ligand>
        <name>L-serine</name>
        <dbReference type="ChEBI" id="CHEBI:33384"/>
    </ligand>
</feature>
<feature type="domain" description="Aminoacyl-transfer RNA synthetases class-II family profile" evidence="13">
    <location>
        <begin position="172"/>
        <end position="411"/>
    </location>
</feature>
<comment type="catalytic activity">
    <reaction evidence="9">
        <text>tRNA(Sec) + L-serine + ATP = L-seryl-tRNA(Sec) + AMP + diphosphate + H(+)</text>
        <dbReference type="Rhea" id="RHEA:42580"/>
        <dbReference type="Rhea" id="RHEA-COMP:9742"/>
        <dbReference type="Rhea" id="RHEA-COMP:10128"/>
        <dbReference type="ChEBI" id="CHEBI:15378"/>
        <dbReference type="ChEBI" id="CHEBI:30616"/>
        <dbReference type="ChEBI" id="CHEBI:33019"/>
        <dbReference type="ChEBI" id="CHEBI:33384"/>
        <dbReference type="ChEBI" id="CHEBI:78442"/>
        <dbReference type="ChEBI" id="CHEBI:78533"/>
        <dbReference type="ChEBI" id="CHEBI:456215"/>
        <dbReference type="EC" id="6.1.1.11"/>
    </reaction>
</comment>
<evidence type="ECO:0000313" key="14">
    <source>
        <dbReference type="EMBL" id="KAJ3616033.1"/>
    </source>
</evidence>
<evidence type="ECO:0000256" key="3">
    <source>
        <dbReference type="ARBA" id="ARBA00022598"/>
    </source>
</evidence>
<evidence type="ECO:0000256" key="6">
    <source>
        <dbReference type="ARBA" id="ARBA00022917"/>
    </source>
</evidence>
<dbReference type="InterPro" id="IPR042103">
    <property type="entry name" value="SerRS_1_N_sf"/>
</dbReference>
<dbReference type="Pfam" id="PF00587">
    <property type="entry name" value="tRNA-synt_2b"/>
    <property type="match status" value="1"/>
</dbReference>
<feature type="binding site" evidence="11">
    <location>
        <position position="380"/>
    </location>
    <ligand>
        <name>L-serine</name>
        <dbReference type="ChEBI" id="CHEBI:33384"/>
    </ligand>
</feature>
<keyword evidence="6" id="KW-0648">Protein biosynthesis</keyword>
<evidence type="ECO:0000256" key="11">
    <source>
        <dbReference type="PIRSR" id="PIRSR001529-1"/>
    </source>
</evidence>
<feature type="binding site" evidence="11">
    <location>
        <position position="220"/>
    </location>
    <ligand>
        <name>L-serine</name>
        <dbReference type="ChEBI" id="CHEBI:33384"/>
    </ligand>
</feature>
<accession>A0AA38HJ16</accession>
<dbReference type="EC" id="6.1.1.11" evidence="2"/>
<dbReference type="SUPFAM" id="SSF55681">
    <property type="entry name" value="Class II aaRS and biotin synthetases"/>
    <property type="match status" value="1"/>
</dbReference>